<dbReference type="AlphaFoldDB" id="A0A2G2WPZ2"/>
<keyword evidence="2" id="KW-0805">Transcription regulation</keyword>
<dbReference type="GO" id="GO:0046983">
    <property type="term" value="F:protein dimerization activity"/>
    <property type="evidence" value="ECO:0007669"/>
    <property type="project" value="InterPro"/>
</dbReference>
<dbReference type="GO" id="GO:0003677">
    <property type="term" value="F:DNA binding"/>
    <property type="evidence" value="ECO:0007669"/>
    <property type="project" value="UniProtKB-KW"/>
</dbReference>
<dbReference type="SMART" id="SM00353">
    <property type="entry name" value="HLH"/>
    <property type="match status" value="1"/>
</dbReference>
<keyword evidence="4" id="KW-0804">Transcription</keyword>
<dbReference type="GO" id="GO:0003700">
    <property type="term" value="F:DNA-binding transcription factor activity"/>
    <property type="evidence" value="ECO:0007669"/>
    <property type="project" value="InterPro"/>
</dbReference>
<protein>
    <submittedName>
        <fullName evidence="8">Transcription factor HEC2</fullName>
    </submittedName>
</protein>
<comment type="subcellular location">
    <subcellularLocation>
        <location evidence="1">Nucleus</location>
    </subcellularLocation>
</comment>
<dbReference type="GO" id="GO:0005634">
    <property type="term" value="C:nucleus"/>
    <property type="evidence" value="ECO:0007669"/>
    <property type="project" value="UniProtKB-SubCell"/>
</dbReference>
<dbReference type="PROSITE" id="PS50888">
    <property type="entry name" value="BHLH"/>
    <property type="match status" value="1"/>
</dbReference>
<evidence type="ECO:0000313" key="9">
    <source>
        <dbReference type="Proteomes" id="UP000224567"/>
    </source>
</evidence>
<dbReference type="PANTHER" id="PTHR45914">
    <property type="entry name" value="TRANSCRIPTION FACTOR HEC3-RELATED"/>
    <property type="match status" value="1"/>
</dbReference>
<evidence type="ECO:0000256" key="1">
    <source>
        <dbReference type="ARBA" id="ARBA00004123"/>
    </source>
</evidence>
<dbReference type="Gene3D" id="4.10.280.10">
    <property type="entry name" value="Helix-loop-helix DNA-binding domain"/>
    <property type="match status" value="1"/>
</dbReference>
<feature type="non-terminal residue" evidence="8">
    <location>
        <position position="1"/>
    </location>
</feature>
<dbReference type="InterPro" id="IPR036638">
    <property type="entry name" value="HLH_DNA-bd_sf"/>
</dbReference>
<feature type="region of interest" description="Disordered" evidence="6">
    <location>
        <begin position="181"/>
        <end position="205"/>
    </location>
</feature>
<feature type="domain" description="BHLH" evidence="7">
    <location>
        <begin position="311"/>
        <end position="360"/>
    </location>
</feature>
<organism evidence="8 9">
    <name type="scientific">Capsicum baccatum</name>
    <name type="common">Peruvian pepper</name>
    <dbReference type="NCBI Taxonomy" id="33114"/>
    <lineage>
        <taxon>Eukaryota</taxon>
        <taxon>Viridiplantae</taxon>
        <taxon>Streptophyta</taxon>
        <taxon>Embryophyta</taxon>
        <taxon>Tracheophyta</taxon>
        <taxon>Spermatophyta</taxon>
        <taxon>Magnoliopsida</taxon>
        <taxon>eudicotyledons</taxon>
        <taxon>Gunneridae</taxon>
        <taxon>Pentapetalae</taxon>
        <taxon>asterids</taxon>
        <taxon>lamiids</taxon>
        <taxon>Solanales</taxon>
        <taxon>Solanaceae</taxon>
        <taxon>Solanoideae</taxon>
        <taxon>Capsiceae</taxon>
        <taxon>Capsicum</taxon>
    </lineage>
</organism>
<dbReference type="Proteomes" id="UP000224567">
    <property type="component" value="Unassembled WGS sequence"/>
</dbReference>
<evidence type="ECO:0000259" key="7">
    <source>
        <dbReference type="PROSITE" id="PS50888"/>
    </source>
</evidence>
<evidence type="ECO:0000256" key="5">
    <source>
        <dbReference type="ARBA" id="ARBA00023242"/>
    </source>
</evidence>
<dbReference type="PANTHER" id="PTHR45914:SF12">
    <property type="entry name" value="TRANSCRIPTION FACTOR BHLH87"/>
    <property type="match status" value="1"/>
</dbReference>
<keyword evidence="3" id="KW-0238">DNA-binding</keyword>
<keyword evidence="5" id="KW-0539">Nucleus</keyword>
<feature type="region of interest" description="Disordered" evidence="6">
    <location>
        <begin position="229"/>
        <end position="273"/>
    </location>
</feature>
<comment type="caution">
    <text evidence="8">The sequence shown here is derived from an EMBL/GenBank/DDBJ whole genome shotgun (WGS) entry which is preliminary data.</text>
</comment>
<evidence type="ECO:0000256" key="2">
    <source>
        <dbReference type="ARBA" id="ARBA00023015"/>
    </source>
</evidence>
<dbReference type="SUPFAM" id="SSF47459">
    <property type="entry name" value="HLH, helix-loop-helix DNA-binding domain"/>
    <property type="match status" value="1"/>
</dbReference>
<dbReference type="FunFam" id="4.10.280.10:FF:000053">
    <property type="entry name" value="BHLH transcription factor"/>
    <property type="match status" value="1"/>
</dbReference>
<dbReference type="STRING" id="33114.A0A2G2WPZ2"/>
<evidence type="ECO:0000256" key="3">
    <source>
        <dbReference type="ARBA" id="ARBA00023125"/>
    </source>
</evidence>
<gene>
    <name evidence="8" type="ORF">CQW23_11523</name>
</gene>
<reference evidence="8 9" key="1">
    <citation type="journal article" date="2017" name="Genome Biol.">
        <title>New reference genome sequences of hot pepper reveal the massive evolution of plant disease-resistance genes by retroduplication.</title>
        <authorList>
            <person name="Kim S."/>
            <person name="Park J."/>
            <person name="Yeom S.I."/>
            <person name="Kim Y.M."/>
            <person name="Seo E."/>
            <person name="Kim K.T."/>
            <person name="Kim M.S."/>
            <person name="Lee J.M."/>
            <person name="Cheong K."/>
            <person name="Shin H.S."/>
            <person name="Kim S.B."/>
            <person name="Han K."/>
            <person name="Lee J."/>
            <person name="Park M."/>
            <person name="Lee H.A."/>
            <person name="Lee H.Y."/>
            <person name="Lee Y."/>
            <person name="Oh S."/>
            <person name="Lee J.H."/>
            <person name="Choi E."/>
            <person name="Choi E."/>
            <person name="Lee S.E."/>
            <person name="Jeon J."/>
            <person name="Kim H."/>
            <person name="Choi G."/>
            <person name="Song H."/>
            <person name="Lee J."/>
            <person name="Lee S.C."/>
            <person name="Kwon J.K."/>
            <person name="Lee H.Y."/>
            <person name="Koo N."/>
            <person name="Hong Y."/>
            <person name="Kim R.W."/>
            <person name="Kang W.H."/>
            <person name="Huh J.H."/>
            <person name="Kang B.C."/>
            <person name="Yang T.J."/>
            <person name="Lee Y.H."/>
            <person name="Bennetzen J.L."/>
            <person name="Choi D."/>
        </authorList>
    </citation>
    <scope>NUCLEOTIDE SEQUENCE [LARGE SCALE GENOMIC DNA]</scope>
    <source>
        <strain evidence="9">cv. PBC81</strain>
    </source>
</reference>
<evidence type="ECO:0000256" key="4">
    <source>
        <dbReference type="ARBA" id="ARBA00023163"/>
    </source>
</evidence>
<feature type="compositionally biased region" description="Polar residues" evidence="6">
    <location>
        <begin position="195"/>
        <end position="205"/>
    </location>
</feature>
<reference evidence="9" key="2">
    <citation type="journal article" date="2017" name="J. Anim. Genet.">
        <title>Multiple reference genome sequences of hot pepper reveal the massive evolution of plant disease resistance genes by retroduplication.</title>
        <authorList>
            <person name="Kim S."/>
            <person name="Park J."/>
            <person name="Yeom S.-I."/>
            <person name="Kim Y.-M."/>
            <person name="Seo E."/>
            <person name="Kim K.-T."/>
            <person name="Kim M.-S."/>
            <person name="Lee J.M."/>
            <person name="Cheong K."/>
            <person name="Shin H.-S."/>
            <person name="Kim S.-B."/>
            <person name="Han K."/>
            <person name="Lee J."/>
            <person name="Park M."/>
            <person name="Lee H.-A."/>
            <person name="Lee H.-Y."/>
            <person name="Lee Y."/>
            <person name="Oh S."/>
            <person name="Lee J.H."/>
            <person name="Choi E."/>
            <person name="Choi E."/>
            <person name="Lee S.E."/>
            <person name="Jeon J."/>
            <person name="Kim H."/>
            <person name="Choi G."/>
            <person name="Song H."/>
            <person name="Lee J."/>
            <person name="Lee S.-C."/>
            <person name="Kwon J.-K."/>
            <person name="Lee H.-Y."/>
            <person name="Koo N."/>
            <person name="Hong Y."/>
            <person name="Kim R.W."/>
            <person name="Kang W.-H."/>
            <person name="Huh J.H."/>
            <person name="Kang B.-C."/>
            <person name="Yang T.-J."/>
            <person name="Lee Y.-H."/>
            <person name="Bennetzen J.L."/>
            <person name="Choi D."/>
        </authorList>
    </citation>
    <scope>NUCLEOTIDE SEQUENCE [LARGE SCALE GENOMIC DNA]</scope>
    <source>
        <strain evidence="9">cv. PBC81</strain>
    </source>
</reference>
<dbReference type="EMBL" id="MLFT02000005">
    <property type="protein sequence ID" value="PHT47315.1"/>
    <property type="molecule type" value="Genomic_DNA"/>
</dbReference>
<evidence type="ECO:0000313" key="8">
    <source>
        <dbReference type="EMBL" id="PHT47315.1"/>
    </source>
</evidence>
<dbReference type="InterPro" id="IPR045843">
    <property type="entry name" value="IND-like"/>
</dbReference>
<keyword evidence="9" id="KW-1185">Reference proteome</keyword>
<dbReference type="InterPro" id="IPR011598">
    <property type="entry name" value="bHLH_dom"/>
</dbReference>
<name>A0A2G2WPZ2_CAPBA</name>
<accession>A0A2G2WPZ2</accession>
<sequence length="408" mass="45316">QVSMENLDWNETPDNFGASFDPIHVISNWNMPQRQEAAMRLAADSMAAKSGADPTRNCTEMGFSSSPMLLNIPNYFTDNNNNHPMCLMDDFGVQVVKPGTGLLSNTVSLESIDCLLSATTTNNTDTSVEDDGMSVIFGDSNSLWNSGECSDINATKLSPGYEQLLTCLPTTTDNKIVVEEENKRKRKHNELDEVVSQSSLGNSPNEFNLFQSNSLTGGGCRNNYRLISGKQSKCKKPRTTESNITNNNNKRPSSSNINFQQATSSASSIDQEPDPEAIAQMKEMIYRAAAFRPVDFGTEVLEKPKRKNVRISTDPQTVAARQRRERISERIRVLQRLVPGGSKMDTASMLDEAANYLKFLRSQVKALEAIGQKQDPFASLVPFNYPIPMQLPHYPLLQNPNPIHRPKS</sequence>
<feature type="compositionally biased region" description="Polar residues" evidence="6">
    <location>
        <begin position="240"/>
        <end position="270"/>
    </location>
</feature>
<proteinExistence type="predicted"/>
<dbReference type="OrthoDB" id="2017571at2759"/>
<evidence type="ECO:0000256" key="6">
    <source>
        <dbReference type="SAM" id="MobiDB-lite"/>
    </source>
</evidence>
<dbReference type="Pfam" id="PF00010">
    <property type="entry name" value="HLH"/>
    <property type="match status" value="1"/>
</dbReference>